<dbReference type="AlphaFoldDB" id="A0A9W8I8A8"/>
<accession>A0A9W8I8A8</accession>
<dbReference type="EMBL" id="JANBUW010000588">
    <property type="protein sequence ID" value="KAJ2846244.1"/>
    <property type="molecule type" value="Genomic_DNA"/>
</dbReference>
<reference evidence="1" key="1">
    <citation type="submission" date="2022-07" db="EMBL/GenBank/DDBJ databases">
        <title>Phylogenomic reconstructions and comparative analyses of Kickxellomycotina fungi.</title>
        <authorList>
            <person name="Reynolds N.K."/>
            <person name="Stajich J.E."/>
            <person name="Barry K."/>
            <person name="Grigoriev I.V."/>
            <person name="Crous P."/>
            <person name="Smith M.E."/>
        </authorList>
    </citation>
    <scope>NUCLEOTIDE SEQUENCE</scope>
    <source>
        <strain evidence="1">NRRL 1566</strain>
    </source>
</reference>
<dbReference type="OrthoDB" id="5523371at2759"/>
<dbReference type="InterPro" id="IPR012489">
    <property type="entry name" value="NucleaseA_inhib-like"/>
</dbReference>
<name>A0A9W8I8A8_9FUNG</name>
<organism evidence="1 2">
    <name type="scientific">Coemansia brasiliensis</name>
    <dbReference type="NCBI Taxonomy" id="2650707"/>
    <lineage>
        <taxon>Eukaryota</taxon>
        <taxon>Fungi</taxon>
        <taxon>Fungi incertae sedis</taxon>
        <taxon>Zoopagomycota</taxon>
        <taxon>Kickxellomycotina</taxon>
        <taxon>Kickxellomycetes</taxon>
        <taxon>Kickxellales</taxon>
        <taxon>Kickxellaceae</taxon>
        <taxon>Coemansia</taxon>
    </lineage>
</organism>
<gene>
    <name evidence="1" type="ORF">IWW36_004444</name>
</gene>
<comment type="caution">
    <text evidence="1">The sequence shown here is derived from an EMBL/GenBank/DDBJ whole genome shotgun (WGS) entry which is preliminary data.</text>
</comment>
<evidence type="ECO:0008006" key="3">
    <source>
        <dbReference type="Google" id="ProtNLM"/>
    </source>
</evidence>
<dbReference type="Proteomes" id="UP001139887">
    <property type="component" value="Unassembled WGS sequence"/>
</dbReference>
<protein>
    <recommendedName>
        <fullName evidence="3">Nuclease A inhibitor-like protein</fullName>
    </recommendedName>
</protein>
<proteinExistence type="predicted"/>
<sequence>MDYFEALKTSNEAEAPHAAHSPLPLPSSHDVGAVINYIKHTCDDLYFTSDSDERVEVYQLSNAGLQALEADIDKLKLPSANDFAVFVAGDIAPTEEGFISEKRPVSWFFQRLCNQQIDDRQKRLAQSLKHAFSKLTEEPGTDLACYRVGIVPNIEVYVVMLIDGQVVGIRTLSVET</sequence>
<dbReference type="Gene3D" id="3.40.1460.10">
    <property type="entry name" value="Nuclease A inhibitor-like"/>
    <property type="match status" value="1"/>
</dbReference>
<evidence type="ECO:0000313" key="1">
    <source>
        <dbReference type="EMBL" id="KAJ2846244.1"/>
    </source>
</evidence>
<keyword evidence="2" id="KW-1185">Reference proteome</keyword>
<evidence type="ECO:0000313" key="2">
    <source>
        <dbReference type="Proteomes" id="UP001139887"/>
    </source>
</evidence>
<dbReference type="Pfam" id="PF07924">
    <property type="entry name" value="NuiA"/>
    <property type="match status" value="1"/>
</dbReference>